<evidence type="ECO:0000313" key="2">
    <source>
        <dbReference type="EMBL" id="CAI4005551.1"/>
    </source>
</evidence>
<feature type="coiled-coil region" evidence="1">
    <location>
        <begin position="151"/>
        <end position="253"/>
    </location>
</feature>
<comment type="caution">
    <text evidence="2">The sequence shown here is derived from an EMBL/GenBank/DDBJ whole genome shotgun (WGS) entry which is preliminary data.</text>
</comment>
<keyword evidence="5" id="KW-1185">Reference proteome</keyword>
<protein>
    <submittedName>
        <fullName evidence="4">Pentatricopeptide repeat-containing protein, chloroplastic</fullName>
    </submittedName>
</protein>
<organism evidence="2">
    <name type="scientific">Cladocopium goreaui</name>
    <dbReference type="NCBI Taxonomy" id="2562237"/>
    <lineage>
        <taxon>Eukaryota</taxon>
        <taxon>Sar</taxon>
        <taxon>Alveolata</taxon>
        <taxon>Dinophyceae</taxon>
        <taxon>Suessiales</taxon>
        <taxon>Symbiodiniaceae</taxon>
        <taxon>Cladocopium</taxon>
    </lineage>
</organism>
<evidence type="ECO:0000313" key="4">
    <source>
        <dbReference type="EMBL" id="CAL4792863.1"/>
    </source>
</evidence>
<dbReference type="Proteomes" id="UP001152797">
    <property type="component" value="Unassembled WGS sequence"/>
</dbReference>
<proteinExistence type="predicted"/>
<keyword evidence="1" id="KW-0175">Coiled coil</keyword>
<reference evidence="2" key="1">
    <citation type="submission" date="2022-10" db="EMBL/GenBank/DDBJ databases">
        <authorList>
            <person name="Chen Y."/>
            <person name="Dougan E. K."/>
            <person name="Chan C."/>
            <person name="Rhodes N."/>
            <person name="Thang M."/>
        </authorList>
    </citation>
    <scope>NUCLEOTIDE SEQUENCE</scope>
</reference>
<dbReference type="OrthoDB" id="433502at2759"/>
<evidence type="ECO:0000256" key="1">
    <source>
        <dbReference type="SAM" id="Coils"/>
    </source>
</evidence>
<evidence type="ECO:0000313" key="3">
    <source>
        <dbReference type="EMBL" id="CAL1158926.1"/>
    </source>
</evidence>
<dbReference type="AlphaFoldDB" id="A0A9P1D9S6"/>
<sequence>MSEEEPNSPQGDGVQRCPMHLVLPDLDRCDTCQEVHKDLEPEGKAPLPALKKSFPVVAVPSDTRLAHLEPQHPDGVLEIYQKLEDEHGKYIFERNQQQDAVEIERRKLQLQRQRTNKAKHDADRAAQDAEWRVAEAQQAVEERRGRRERDLQALEVQVRQADILYDEAQREVEKRLAEAEGLKRAEEAYLAASLRLLQSASRKTEAAEKRYNELKVEYTERLAARRKDIQEIIDEMDRKEEEAKLRAEEHLRLVQEQCQQHLQAVREQSAKIKEAVAENVPIATKRTAAAQEFTQQRRAEAQERLVTERGVASIQTTALEEDCCMMVRRKEEREEATKRHFEDFCRGTVADMHHTAEGWHRQADRNSLCDKVSLEQTAWVLGHHYKSRWNYTTAVDTKVTNILQGCLHGRDPKSILPHPSPRSLEPPGDLPLLRPRPLPMLANGLAGNHGA</sequence>
<dbReference type="EMBL" id="CAMXCT030003646">
    <property type="protein sequence ID" value="CAL4792863.1"/>
    <property type="molecule type" value="Genomic_DNA"/>
</dbReference>
<reference evidence="3" key="2">
    <citation type="submission" date="2024-04" db="EMBL/GenBank/DDBJ databases">
        <authorList>
            <person name="Chen Y."/>
            <person name="Shah S."/>
            <person name="Dougan E. K."/>
            <person name="Thang M."/>
            <person name="Chan C."/>
        </authorList>
    </citation>
    <scope>NUCLEOTIDE SEQUENCE [LARGE SCALE GENOMIC DNA]</scope>
</reference>
<gene>
    <name evidence="2" type="ORF">C1SCF055_LOCUS31265</name>
</gene>
<evidence type="ECO:0000313" key="5">
    <source>
        <dbReference type="Proteomes" id="UP001152797"/>
    </source>
</evidence>
<dbReference type="EMBL" id="CAMXCT010003646">
    <property type="protein sequence ID" value="CAI4005551.1"/>
    <property type="molecule type" value="Genomic_DNA"/>
</dbReference>
<accession>A0A9P1D9S6</accession>
<dbReference type="EMBL" id="CAMXCT020003646">
    <property type="protein sequence ID" value="CAL1158926.1"/>
    <property type="molecule type" value="Genomic_DNA"/>
</dbReference>
<name>A0A9P1D9S6_9DINO</name>